<dbReference type="AlphaFoldDB" id="A0A3L6FS95"/>
<keyword evidence="14 21" id="KW-1133">Transmembrane helix</keyword>
<evidence type="ECO:0000256" key="15">
    <source>
        <dbReference type="ARBA" id="ARBA00023136"/>
    </source>
</evidence>
<keyword evidence="15 21" id="KW-0472">Membrane</keyword>
<dbReference type="InterPro" id="IPR008271">
    <property type="entry name" value="Ser/Thr_kinase_AS"/>
</dbReference>
<dbReference type="InterPro" id="IPR011009">
    <property type="entry name" value="Kinase-like_dom_sf"/>
</dbReference>
<dbReference type="Pfam" id="PF13499">
    <property type="entry name" value="EF-hand_7"/>
    <property type="match status" value="2"/>
</dbReference>
<keyword evidence="11" id="KW-0934">Plastid</keyword>
<evidence type="ECO:0000259" key="22">
    <source>
        <dbReference type="PROSITE" id="PS50011"/>
    </source>
</evidence>
<comment type="similarity">
    <text evidence="16">Belongs to the protein kinase superfamily. Ser/Thr protein kinase family. CDPK subfamily.</text>
</comment>
<feature type="region of interest" description="Disordered" evidence="20">
    <location>
        <begin position="1"/>
        <end position="40"/>
    </location>
</feature>
<feature type="region of interest" description="Disordered" evidence="20">
    <location>
        <begin position="496"/>
        <end position="525"/>
    </location>
</feature>
<dbReference type="FunFam" id="1.10.238.10:FF:000050">
    <property type="entry name" value="Calcium-dependent protein kinase 7"/>
    <property type="match status" value="1"/>
</dbReference>
<dbReference type="FunFam" id="3.30.200.20:FF:000004">
    <property type="entry name" value="Calcium-dependent protein kinase 1"/>
    <property type="match status" value="1"/>
</dbReference>
<dbReference type="Proteomes" id="UP000251960">
    <property type="component" value="Chromosome 2"/>
</dbReference>
<evidence type="ECO:0000256" key="6">
    <source>
        <dbReference type="ARBA" id="ARBA00022692"/>
    </source>
</evidence>
<evidence type="ECO:0000256" key="12">
    <source>
        <dbReference type="ARBA" id="ARBA00022837"/>
    </source>
</evidence>
<gene>
    <name evidence="24" type="primary">CPK20_6</name>
    <name evidence="24" type="ORF">Zm00014a_037836</name>
</gene>
<evidence type="ECO:0000256" key="5">
    <source>
        <dbReference type="ARBA" id="ARBA00022679"/>
    </source>
</evidence>
<evidence type="ECO:0000256" key="7">
    <source>
        <dbReference type="ARBA" id="ARBA00022723"/>
    </source>
</evidence>
<keyword evidence="6 21" id="KW-0812">Transmembrane</keyword>
<comment type="caution">
    <text evidence="24">The sequence shown here is derived from an EMBL/GenBank/DDBJ whole genome shotgun (WGS) entry which is preliminary data.</text>
</comment>
<keyword evidence="8" id="KW-0677">Repeat</keyword>
<sequence length="701" mass="79517">MGNCCVTPNGAADAGGGKKPKEPKQKKGKKPNPFSIEYNRSTPASAPRLVVLREPTGRDIAERYELGAELGRGEFGVTYLCTDRASGEALACKSISKKKLRTPVDVEDVRREVEIMRHLPKHPNIVTLRDTYEDDNAVHLVMELCEGGELFDRIVARGHYTERAAALVTRTIVEVVQMCHKHGVMHRDLKPENFLFANKKESAALKAIDFGLSVFFTPDHPWLQNIKKAPNVNLGETVKARLQQFSVMNKFKKHALRVIAEHLSVEEAADIKDMFEKMDLNKDQMLNFDELKLGLHKFGHQIPDADVQILMEAADADGNGSLDYGEFVTLSVHLRKIGNDEHLHKAFAYFDRNQSGYIEIDELRESLADDLGQNHEEVINAIIRDVDTDKDGKISYDEFAAMMKAGTDWRKASRQYSRERFTSLSLKLQKDGSLQMENNCIRPSSCKMVLCQGVSVGNAQLLAFPGRSSSLKSTQFLVKTNHFPARALRVGTDSIHHAMPTSSPRENSVRGIPSLSRQHNQHPRSVSCQASSLASFSYPELTSKPRWWWRTLACVPYLLPLHNMWSYADVIYQLHTYLQGFSLLYTFIDTMTLCPGWLFLVIFMTVYFFVVRRKWSPHFLRFHVILAILLDTGSQAVATMCTWMPSIVYQGKPMQYLWMSIAFIQIFTVLECLRCALCGMYPNVPFISHTAFIHSDLNLFR</sequence>
<evidence type="ECO:0000256" key="4">
    <source>
        <dbReference type="ARBA" id="ARBA00022527"/>
    </source>
</evidence>
<evidence type="ECO:0000256" key="1">
    <source>
        <dbReference type="ARBA" id="ARBA00004478"/>
    </source>
</evidence>
<evidence type="ECO:0000256" key="3">
    <source>
        <dbReference type="ARBA" id="ARBA00012513"/>
    </source>
</evidence>
<dbReference type="Pfam" id="PF16166">
    <property type="entry name" value="TIC20"/>
    <property type="match status" value="1"/>
</dbReference>
<evidence type="ECO:0000256" key="11">
    <source>
        <dbReference type="ARBA" id="ARBA00022780"/>
    </source>
</evidence>
<proteinExistence type="inferred from homology"/>
<evidence type="ECO:0000256" key="2">
    <source>
        <dbReference type="ARBA" id="ARBA00009596"/>
    </source>
</evidence>
<keyword evidence="13 19" id="KW-0067">ATP-binding</keyword>
<dbReference type="InterPro" id="IPR018247">
    <property type="entry name" value="EF_Hand_1_Ca_BS"/>
</dbReference>
<keyword evidence="12" id="KW-0106">Calcium</keyword>
<dbReference type="CDD" id="cd15898">
    <property type="entry name" value="EFh_PI-PLC"/>
    <property type="match status" value="1"/>
</dbReference>
<evidence type="ECO:0000256" key="20">
    <source>
        <dbReference type="SAM" id="MobiDB-lite"/>
    </source>
</evidence>
<keyword evidence="5" id="KW-0808">Transferase</keyword>
<dbReference type="InterPro" id="IPR050205">
    <property type="entry name" value="CDPK_Ser/Thr_kinases"/>
</dbReference>
<evidence type="ECO:0000256" key="10">
    <source>
        <dbReference type="ARBA" id="ARBA00022777"/>
    </source>
</evidence>
<evidence type="ECO:0000256" key="14">
    <source>
        <dbReference type="ARBA" id="ARBA00022989"/>
    </source>
</evidence>
<evidence type="ECO:0000256" key="19">
    <source>
        <dbReference type="PROSITE-ProRule" id="PRU10141"/>
    </source>
</evidence>
<dbReference type="PANTHER" id="PTHR24349">
    <property type="entry name" value="SERINE/THREONINE-PROTEIN KINASE"/>
    <property type="match status" value="1"/>
</dbReference>
<evidence type="ECO:0000256" key="16">
    <source>
        <dbReference type="ARBA" id="ARBA00024334"/>
    </source>
</evidence>
<feature type="binding site" evidence="19">
    <location>
        <position position="93"/>
    </location>
    <ligand>
        <name>ATP</name>
        <dbReference type="ChEBI" id="CHEBI:30616"/>
    </ligand>
</feature>
<dbReference type="SMART" id="SM00220">
    <property type="entry name" value="S_TKc"/>
    <property type="match status" value="1"/>
</dbReference>
<comment type="catalytic activity">
    <reaction evidence="18">
        <text>L-seryl-[protein] + ATP = O-phospho-L-seryl-[protein] + ADP + H(+)</text>
        <dbReference type="Rhea" id="RHEA:17989"/>
        <dbReference type="Rhea" id="RHEA-COMP:9863"/>
        <dbReference type="Rhea" id="RHEA-COMP:11604"/>
        <dbReference type="ChEBI" id="CHEBI:15378"/>
        <dbReference type="ChEBI" id="CHEBI:29999"/>
        <dbReference type="ChEBI" id="CHEBI:30616"/>
        <dbReference type="ChEBI" id="CHEBI:83421"/>
        <dbReference type="ChEBI" id="CHEBI:456216"/>
        <dbReference type="EC" id="2.7.11.1"/>
    </reaction>
</comment>
<comment type="subcellular location">
    <subcellularLocation>
        <location evidence="1">Plastid</location>
        <location evidence="1">Chloroplast inner membrane</location>
        <topology evidence="1">Multi-pass membrane protein</topology>
    </subcellularLocation>
</comment>
<dbReference type="Pfam" id="PF00069">
    <property type="entry name" value="Pkinase"/>
    <property type="match status" value="1"/>
</dbReference>
<accession>A0A3L6FS95</accession>
<dbReference type="EMBL" id="NCVQ01000003">
    <property type="protein sequence ID" value="PWZ37361.1"/>
    <property type="molecule type" value="Genomic_DNA"/>
</dbReference>
<feature type="domain" description="EF-hand" evidence="23">
    <location>
        <begin position="338"/>
        <end position="373"/>
    </location>
</feature>
<dbReference type="InterPro" id="IPR017441">
    <property type="entry name" value="Protein_kinase_ATP_BS"/>
</dbReference>
<dbReference type="FunFam" id="1.10.510.10:FF:001294">
    <property type="entry name" value="CDPK-related kinase 3"/>
    <property type="match status" value="1"/>
</dbReference>
<evidence type="ECO:0000256" key="17">
    <source>
        <dbReference type="ARBA" id="ARBA00047899"/>
    </source>
</evidence>
<feature type="transmembrane region" description="Helical" evidence="21">
    <location>
        <begin position="622"/>
        <end position="645"/>
    </location>
</feature>
<feature type="transmembrane region" description="Helical" evidence="21">
    <location>
        <begin position="657"/>
        <end position="677"/>
    </location>
</feature>
<dbReference type="SMART" id="SM00054">
    <property type="entry name" value="EFh"/>
    <property type="match status" value="4"/>
</dbReference>
<evidence type="ECO:0000313" key="24">
    <source>
        <dbReference type="EMBL" id="PWZ37361.1"/>
    </source>
</evidence>
<keyword evidence="11" id="KW-1001">Plastid inner membrane</keyword>
<dbReference type="SUPFAM" id="SSF47473">
    <property type="entry name" value="EF-hand"/>
    <property type="match status" value="1"/>
</dbReference>
<dbReference type="InterPro" id="IPR011992">
    <property type="entry name" value="EF-hand-dom_pair"/>
</dbReference>
<protein>
    <recommendedName>
        <fullName evidence="3">non-specific serine/threonine protein kinase</fullName>
        <ecNumber evidence="3">2.7.11.1</ecNumber>
    </recommendedName>
</protein>
<dbReference type="Gene3D" id="1.10.510.10">
    <property type="entry name" value="Transferase(Phosphotransferase) domain 1"/>
    <property type="match status" value="1"/>
</dbReference>
<name>A0A3L6FS95_MAIZE</name>
<evidence type="ECO:0000256" key="8">
    <source>
        <dbReference type="ARBA" id="ARBA00022737"/>
    </source>
</evidence>
<comment type="similarity">
    <text evidence="2">Belongs to the Tic20 family.</text>
</comment>
<dbReference type="PROSITE" id="PS50011">
    <property type="entry name" value="PROTEIN_KINASE_DOM"/>
    <property type="match status" value="1"/>
</dbReference>
<feature type="compositionally biased region" description="Polar residues" evidence="20">
    <location>
        <begin position="515"/>
        <end position="525"/>
    </location>
</feature>
<keyword evidence="7" id="KW-0479">Metal-binding</keyword>
<evidence type="ECO:0000256" key="13">
    <source>
        <dbReference type="ARBA" id="ARBA00022840"/>
    </source>
</evidence>
<feature type="transmembrane region" description="Helical" evidence="21">
    <location>
        <begin position="583"/>
        <end position="610"/>
    </location>
</feature>
<comment type="catalytic activity">
    <reaction evidence="17">
        <text>L-threonyl-[protein] + ATP = O-phospho-L-threonyl-[protein] + ADP + H(+)</text>
        <dbReference type="Rhea" id="RHEA:46608"/>
        <dbReference type="Rhea" id="RHEA-COMP:11060"/>
        <dbReference type="Rhea" id="RHEA-COMP:11605"/>
        <dbReference type="ChEBI" id="CHEBI:15378"/>
        <dbReference type="ChEBI" id="CHEBI:30013"/>
        <dbReference type="ChEBI" id="CHEBI:30616"/>
        <dbReference type="ChEBI" id="CHEBI:61977"/>
        <dbReference type="ChEBI" id="CHEBI:456216"/>
        <dbReference type="EC" id="2.7.11.1"/>
    </reaction>
</comment>
<dbReference type="PROSITE" id="PS00018">
    <property type="entry name" value="EF_HAND_1"/>
    <property type="match status" value="4"/>
</dbReference>
<feature type="domain" description="Protein kinase" evidence="22">
    <location>
        <begin position="64"/>
        <end position="410"/>
    </location>
</feature>
<feature type="domain" description="EF-hand" evidence="23">
    <location>
        <begin position="266"/>
        <end position="301"/>
    </location>
</feature>
<reference evidence="24" key="1">
    <citation type="journal article" date="2018" name="Nat. Genet.">
        <title>Extensive intraspecific gene order and gene structural variations between Mo17 and other maize genomes.</title>
        <authorList>
            <person name="Sun S."/>
            <person name="Zhou Y."/>
            <person name="Chen J."/>
            <person name="Shi J."/>
            <person name="Zhao H."/>
            <person name="Zhao H."/>
            <person name="Song W."/>
            <person name="Zhang M."/>
            <person name="Cui Y."/>
            <person name="Dong X."/>
            <person name="Liu H."/>
            <person name="Ma X."/>
            <person name="Jiao Y."/>
            <person name="Wang B."/>
            <person name="Wei X."/>
            <person name="Stein J.C."/>
            <person name="Glaubitz J.C."/>
            <person name="Lu F."/>
            <person name="Yu G."/>
            <person name="Liang C."/>
            <person name="Fengler K."/>
            <person name="Li B."/>
            <person name="Rafalski A."/>
            <person name="Schnable P.S."/>
            <person name="Ware D.H."/>
            <person name="Buckler E.S."/>
            <person name="Lai J."/>
        </authorList>
    </citation>
    <scope>NUCLEOTIDE SEQUENCE [LARGE SCALE GENOMIC DNA]</scope>
    <source>
        <tissue evidence="24">Seedling</tissue>
    </source>
</reference>
<evidence type="ECO:0000256" key="21">
    <source>
        <dbReference type="SAM" id="Phobius"/>
    </source>
</evidence>
<evidence type="ECO:0000256" key="18">
    <source>
        <dbReference type="ARBA" id="ARBA00048679"/>
    </source>
</evidence>
<feature type="domain" description="EF-hand" evidence="23">
    <location>
        <begin position="374"/>
        <end position="409"/>
    </location>
</feature>
<dbReference type="GO" id="GO:0005524">
    <property type="term" value="F:ATP binding"/>
    <property type="evidence" value="ECO:0007669"/>
    <property type="project" value="UniProtKB-UniRule"/>
</dbReference>
<dbReference type="EC" id="2.7.11.1" evidence="3"/>
<organism evidence="24">
    <name type="scientific">Zea mays</name>
    <name type="common">Maize</name>
    <dbReference type="NCBI Taxonomy" id="4577"/>
    <lineage>
        <taxon>Eukaryota</taxon>
        <taxon>Viridiplantae</taxon>
        <taxon>Streptophyta</taxon>
        <taxon>Embryophyta</taxon>
        <taxon>Tracheophyta</taxon>
        <taxon>Spermatophyta</taxon>
        <taxon>Magnoliopsida</taxon>
        <taxon>Liliopsida</taxon>
        <taxon>Poales</taxon>
        <taxon>Poaceae</taxon>
        <taxon>PACMAD clade</taxon>
        <taxon>Panicoideae</taxon>
        <taxon>Andropogonodae</taxon>
        <taxon>Andropogoneae</taxon>
        <taxon>Tripsacinae</taxon>
        <taxon>Zea</taxon>
    </lineage>
</organism>
<dbReference type="Gene3D" id="1.10.238.10">
    <property type="entry name" value="EF-hand"/>
    <property type="match status" value="1"/>
</dbReference>
<dbReference type="ExpressionAtlas" id="A0A3L6FS95">
    <property type="expression patterns" value="baseline and differential"/>
</dbReference>
<dbReference type="PROSITE" id="PS00108">
    <property type="entry name" value="PROTEIN_KINASE_ST"/>
    <property type="match status" value="1"/>
</dbReference>
<dbReference type="PROSITE" id="PS00107">
    <property type="entry name" value="PROTEIN_KINASE_ATP"/>
    <property type="match status" value="1"/>
</dbReference>
<dbReference type="SUPFAM" id="SSF56112">
    <property type="entry name" value="Protein kinase-like (PK-like)"/>
    <property type="match status" value="1"/>
</dbReference>
<dbReference type="GO" id="GO:0004674">
    <property type="term" value="F:protein serine/threonine kinase activity"/>
    <property type="evidence" value="ECO:0007669"/>
    <property type="project" value="UniProtKB-KW"/>
</dbReference>
<evidence type="ECO:0000256" key="9">
    <source>
        <dbReference type="ARBA" id="ARBA00022741"/>
    </source>
</evidence>
<evidence type="ECO:0000259" key="23">
    <source>
        <dbReference type="PROSITE" id="PS50222"/>
    </source>
</evidence>
<dbReference type="InterPro" id="IPR005691">
    <property type="entry name" value="Tic20"/>
</dbReference>
<dbReference type="CDD" id="cd00051">
    <property type="entry name" value="EFh"/>
    <property type="match status" value="1"/>
</dbReference>
<dbReference type="GO" id="GO:0005509">
    <property type="term" value="F:calcium ion binding"/>
    <property type="evidence" value="ECO:0007669"/>
    <property type="project" value="InterPro"/>
</dbReference>
<keyword evidence="10 24" id="KW-0418">Kinase</keyword>
<dbReference type="InterPro" id="IPR000719">
    <property type="entry name" value="Prot_kinase_dom"/>
</dbReference>
<feature type="domain" description="EF-hand" evidence="23">
    <location>
        <begin position="302"/>
        <end position="337"/>
    </location>
</feature>
<keyword evidence="4" id="KW-0723">Serine/threonine-protein kinase</keyword>
<dbReference type="PROSITE" id="PS50222">
    <property type="entry name" value="EF_HAND_2"/>
    <property type="match status" value="4"/>
</dbReference>
<keyword evidence="9 19" id="KW-0547">Nucleotide-binding</keyword>
<dbReference type="GO" id="GO:0009706">
    <property type="term" value="C:chloroplast inner membrane"/>
    <property type="evidence" value="ECO:0007669"/>
    <property type="project" value="UniProtKB-SubCell"/>
</dbReference>
<dbReference type="InterPro" id="IPR002048">
    <property type="entry name" value="EF_hand_dom"/>
</dbReference>